<evidence type="ECO:0000256" key="5">
    <source>
        <dbReference type="SAM" id="MobiDB-lite"/>
    </source>
</evidence>
<dbReference type="InterPro" id="IPR011333">
    <property type="entry name" value="SKP1/BTB/POZ_sf"/>
</dbReference>
<feature type="domain" description="NPH3" evidence="7">
    <location>
        <begin position="268"/>
        <end position="338"/>
    </location>
</feature>
<sequence>MAFLKPQPHGNNSNSSSNSIIIQTLLKTACDSREEKLKMMRRGWNKFGVIETIYEEEQEFSSASSPSFSSSFSSSPPSLLHSRVQAWSLDTGRKTDVLIRVRGTCFHLHKDRMISQSSYLKRHLTELTDFTLSPPLNITAEIFAAVAEYCYSNKVQLTPSNVAAIRTAAELLGMRGQQDGENLCHVSESYFRRVVGIGQEYASMVLRSCLPLLPEAETTASLFSRCIEALVWEREGGYDFHVTASTWLNDVVGMHPQDFITVTDSMNARFPNHDVLYKMVDLYLEENNYGKLTEEQKTQICNSIDCTKLSPRTLVECVQNPRMPLRFIVRAMLIEHLNTRRTIATEVLQLDQRTTLGDFLNRDTAHRQTAQLKEAIDSTYSRIQSLEKELSCMKKILVDHQAEEEEQKQQQQQQQQRSNVLNSERSASFHFETAENGKVERGERGSVSSSGFMFDTTIRKRNEVGRSNLTVGTCHDGSETPKISKTFRKRLISGLKNAFRLSNSSSN</sequence>
<dbReference type="SUPFAM" id="SSF54695">
    <property type="entry name" value="POZ domain"/>
    <property type="match status" value="1"/>
</dbReference>
<comment type="caution">
    <text evidence="8">The sequence shown here is derived from an EMBL/GenBank/DDBJ whole genome shotgun (WGS) entry which is preliminary data.</text>
</comment>
<reference evidence="8 9" key="1">
    <citation type="submission" date="2024-01" db="EMBL/GenBank/DDBJ databases">
        <title>The genomes of 5 underutilized Papilionoideae crops provide insights into root nodulation and disease resistanc.</title>
        <authorList>
            <person name="Yuan L."/>
        </authorList>
    </citation>
    <scope>NUCLEOTIDE SEQUENCE [LARGE SCALE GENOMIC DNA]</scope>
    <source>
        <strain evidence="8">ZHUSHIDOU_FW_LH</strain>
        <tissue evidence="8">Leaf</tissue>
    </source>
</reference>
<dbReference type="AlphaFoldDB" id="A0AAN9HSJ9"/>
<evidence type="ECO:0000313" key="9">
    <source>
        <dbReference type="Proteomes" id="UP001372338"/>
    </source>
</evidence>
<organism evidence="8 9">
    <name type="scientific">Crotalaria pallida</name>
    <name type="common">Smooth rattlebox</name>
    <name type="synonym">Crotalaria striata</name>
    <dbReference type="NCBI Taxonomy" id="3830"/>
    <lineage>
        <taxon>Eukaryota</taxon>
        <taxon>Viridiplantae</taxon>
        <taxon>Streptophyta</taxon>
        <taxon>Embryophyta</taxon>
        <taxon>Tracheophyta</taxon>
        <taxon>Spermatophyta</taxon>
        <taxon>Magnoliopsida</taxon>
        <taxon>eudicotyledons</taxon>
        <taxon>Gunneridae</taxon>
        <taxon>Pentapetalae</taxon>
        <taxon>rosids</taxon>
        <taxon>fabids</taxon>
        <taxon>Fabales</taxon>
        <taxon>Fabaceae</taxon>
        <taxon>Papilionoideae</taxon>
        <taxon>50 kb inversion clade</taxon>
        <taxon>genistoids sensu lato</taxon>
        <taxon>core genistoids</taxon>
        <taxon>Crotalarieae</taxon>
        <taxon>Crotalaria</taxon>
    </lineage>
</organism>
<comment type="similarity">
    <text evidence="4">Belongs to the NPH3 family.</text>
</comment>
<dbReference type="PROSITE" id="PS51649">
    <property type="entry name" value="NPH3"/>
    <property type="match status" value="1"/>
</dbReference>
<dbReference type="PROSITE" id="PS50097">
    <property type="entry name" value="BTB"/>
    <property type="match status" value="1"/>
</dbReference>
<dbReference type="Proteomes" id="UP001372338">
    <property type="component" value="Unassembled WGS sequence"/>
</dbReference>
<feature type="domain" description="BTB" evidence="6">
    <location>
        <begin position="95"/>
        <end position="159"/>
    </location>
</feature>
<dbReference type="SMART" id="SM00225">
    <property type="entry name" value="BTB"/>
    <property type="match status" value="1"/>
</dbReference>
<name>A0AAN9HSJ9_CROPI</name>
<evidence type="ECO:0000259" key="6">
    <source>
        <dbReference type="PROSITE" id="PS50097"/>
    </source>
</evidence>
<dbReference type="PANTHER" id="PTHR32370">
    <property type="entry name" value="OS12G0117600 PROTEIN"/>
    <property type="match status" value="1"/>
</dbReference>
<evidence type="ECO:0000256" key="2">
    <source>
        <dbReference type="ARBA" id="ARBA00004906"/>
    </source>
</evidence>
<keyword evidence="9" id="KW-1185">Reference proteome</keyword>
<evidence type="ECO:0000259" key="7">
    <source>
        <dbReference type="PROSITE" id="PS51649"/>
    </source>
</evidence>
<evidence type="ECO:0000313" key="8">
    <source>
        <dbReference type="EMBL" id="KAK7252771.1"/>
    </source>
</evidence>
<keyword evidence="3" id="KW-0833">Ubl conjugation pathway</keyword>
<proteinExistence type="inferred from homology"/>
<evidence type="ECO:0000256" key="4">
    <source>
        <dbReference type="PROSITE-ProRule" id="PRU00982"/>
    </source>
</evidence>
<evidence type="ECO:0008006" key="10">
    <source>
        <dbReference type="Google" id="ProtNLM"/>
    </source>
</evidence>
<comment type="subcellular location">
    <subcellularLocation>
        <location evidence="1">Endomembrane system</location>
        <topology evidence="1">Peripheral membrane protein</topology>
    </subcellularLocation>
</comment>
<gene>
    <name evidence="8" type="ORF">RIF29_36965</name>
</gene>
<dbReference type="Gene3D" id="3.30.710.10">
    <property type="entry name" value="Potassium Channel Kv1.1, Chain A"/>
    <property type="match status" value="1"/>
</dbReference>
<dbReference type="GO" id="GO:0012505">
    <property type="term" value="C:endomembrane system"/>
    <property type="evidence" value="ECO:0007669"/>
    <property type="project" value="UniProtKB-SubCell"/>
</dbReference>
<accession>A0AAN9HSJ9</accession>
<dbReference type="Pfam" id="PF03000">
    <property type="entry name" value="NPH3"/>
    <property type="match status" value="1"/>
</dbReference>
<feature type="region of interest" description="Disordered" evidence="5">
    <location>
        <begin position="403"/>
        <end position="425"/>
    </location>
</feature>
<protein>
    <recommendedName>
        <fullName evidence="10">BTB/POZ domain-containing protein</fullName>
    </recommendedName>
</protein>
<evidence type="ECO:0000256" key="3">
    <source>
        <dbReference type="ARBA" id="ARBA00022786"/>
    </source>
</evidence>
<dbReference type="InterPro" id="IPR043454">
    <property type="entry name" value="NPH3/RPT2-like"/>
</dbReference>
<dbReference type="InterPro" id="IPR000210">
    <property type="entry name" value="BTB/POZ_dom"/>
</dbReference>
<dbReference type="InterPro" id="IPR027356">
    <property type="entry name" value="NPH3_dom"/>
</dbReference>
<dbReference type="EMBL" id="JAYWIO010000007">
    <property type="protein sequence ID" value="KAK7252771.1"/>
    <property type="molecule type" value="Genomic_DNA"/>
</dbReference>
<evidence type="ECO:0000256" key="1">
    <source>
        <dbReference type="ARBA" id="ARBA00004184"/>
    </source>
</evidence>
<comment type="pathway">
    <text evidence="2">Protein modification; protein ubiquitination.</text>
</comment>
<dbReference type="Pfam" id="PF00651">
    <property type="entry name" value="BTB"/>
    <property type="match status" value="1"/>
</dbReference>